<dbReference type="GO" id="GO:0046654">
    <property type="term" value="P:tetrahydrofolate biosynthetic process"/>
    <property type="evidence" value="ECO:0007669"/>
    <property type="project" value="UniProtKB-UniRule"/>
</dbReference>
<keyword evidence="5" id="KW-0547">Nucleotide-binding</keyword>
<dbReference type="PANTHER" id="PTHR11109:SF7">
    <property type="entry name" value="GTP CYCLOHYDROLASE 1"/>
    <property type="match status" value="1"/>
</dbReference>
<feature type="domain" description="GTP cyclohydrolase I" evidence="7">
    <location>
        <begin position="39"/>
        <end position="210"/>
    </location>
</feature>
<dbReference type="NCBIfam" id="NF006826">
    <property type="entry name" value="PRK09347.1-3"/>
    <property type="match status" value="1"/>
</dbReference>
<accession>A0A5Q0H201</accession>
<feature type="binding site" evidence="5">
    <location>
        <position position="104"/>
    </location>
    <ligand>
        <name>Zn(2+)</name>
        <dbReference type="ChEBI" id="CHEBI:29105"/>
    </ligand>
</feature>
<keyword evidence="5" id="KW-0342">GTP-binding</keyword>
<dbReference type="Pfam" id="PF01227">
    <property type="entry name" value="GTP_cyclohydroI"/>
    <property type="match status" value="1"/>
</dbReference>
<evidence type="ECO:0000256" key="5">
    <source>
        <dbReference type="HAMAP-Rule" id="MF_00223"/>
    </source>
</evidence>
<comment type="pathway">
    <text evidence="2 5">Cofactor biosynthesis; 7,8-dihydroneopterin triphosphate biosynthesis; 7,8-dihydroneopterin triphosphate from GTP: step 1/1.</text>
</comment>
<protein>
    <recommendedName>
        <fullName evidence="5">GTP cyclohydrolase 1</fullName>
        <ecNumber evidence="5">3.5.4.16</ecNumber>
    </recommendedName>
    <alternativeName>
        <fullName evidence="5">GTP cyclohydrolase I</fullName>
        <shortName evidence="5">GTP-CH-I</shortName>
    </alternativeName>
</protein>
<dbReference type="GO" id="GO:0006729">
    <property type="term" value="P:tetrahydrobiopterin biosynthetic process"/>
    <property type="evidence" value="ECO:0007669"/>
    <property type="project" value="TreeGrafter"/>
</dbReference>
<dbReference type="AlphaFoldDB" id="A0A5Q0H201"/>
<dbReference type="GO" id="GO:0005737">
    <property type="term" value="C:cytoplasm"/>
    <property type="evidence" value="ECO:0007669"/>
    <property type="project" value="TreeGrafter"/>
</dbReference>
<dbReference type="InterPro" id="IPR020602">
    <property type="entry name" value="GTP_CycHdrlase_I_dom"/>
</dbReference>
<sequence length="215" mass="23753">MSTEVSDVRPAGRAARPDSPPRRLQVVHGRGVVDVAAARRAVADLLVALGKDPASEHLADTPQRVAHAYAEMLTPREFDLTTFPNDEGYDELVLVRGIPVQSLCEHHLLPFHGVAHVGYLPGERILGLSKLARVVELFARDFQVQERLTRQVADWLREHLVPRGVGVVVEAEHMCMSLRGVRAPGSRTVTSTLHGLLREDARSRQEFFALAGVNR</sequence>
<dbReference type="Gene3D" id="3.30.1130.10">
    <property type="match status" value="1"/>
</dbReference>
<dbReference type="GO" id="GO:0005525">
    <property type="term" value="F:GTP binding"/>
    <property type="evidence" value="ECO:0007669"/>
    <property type="project" value="UniProtKB-KW"/>
</dbReference>
<evidence type="ECO:0000313" key="9">
    <source>
        <dbReference type="Proteomes" id="UP000325787"/>
    </source>
</evidence>
<keyword evidence="9" id="KW-1185">Reference proteome</keyword>
<keyword evidence="3 5" id="KW-0554">One-carbon metabolism</keyword>
<reference evidence="9" key="1">
    <citation type="journal article" date="2021" name="Curr. Microbiol.">
        <title>Complete genome of nocamycin-producing strain Saccharothrix syringae NRRL B-16468 reveals the biosynthetic potential for secondary metabolites.</title>
        <authorList>
            <person name="Mo X."/>
            <person name="Yang S."/>
        </authorList>
    </citation>
    <scope>NUCLEOTIDE SEQUENCE [LARGE SCALE GENOMIC DNA]</scope>
    <source>
        <strain evidence="9">ATCC 51364 / DSM 43886 / JCM 6844 / KCTC 9398 / NBRC 14523 / NRRL B-16468 / INA 2240</strain>
    </source>
</reference>
<dbReference type="GO" id="GO:0003934">
    <property type="term" value="F:GTP cyclohydrolase I activity"/>
    <property type="evidence" value="ECO:0007669"/>
    <property type="project" value="UniProtKB-UniRule"/>
</dbReference>
<proteinExistence type="inferred from homology"/>
<dbReference type="InterPro" id="IPR043133">
    <property type="entry name" value="GTP-CH-I_C/QueF"/>
</dbReference>
<feature type="region of interest" description="Disordered" evidence="6">
    <location>
        <begin position="1"/>
        <end position="23"/>
    </location>
</feature>
<dbReference type="InterPro" id="IPR043134">
    <property type="entry name" value="GTP-CH-I_N"/>
</dbReference>
<dbReference type="InterPro" id="IPR001474">
    <property type="entry name" value="GTP_CycHdrlase_I"/>
</dbReference>
<evidence type="ECO:0000256" key="1">
    <source>
        <dbReference type="ARBA" id="ARBA00001052"/>
    </source>
</evidence>
<evidence type="ECO:0000256" key="3">
    <source>
        <dbReference type="ARBA" id="ARBA00022563"/>
    </source>
</evidence>
<keyword evidence="5" id="KW-0479">Metal-binding</keyword>
<dbReference type="RefSeq" id="WP_051765079.1">
    <property type="nucleotide sequence ID" value="NZ_CP034550.1"/>
</dbReference>
<evidence type="ECO:0000256" key="6">
    <source>
        <dbReference type="SAM" id="MobiDB-lite"/>
    </source>
</evidence>
<gene>
    <name evidence="5 8" type="primary">folE</name>
    <name evidence="8" type="ORF">EKG83_22875</name>
</gene>
<dbReference type="InterPro" id="IPR018234">
    <property type="entry name" value="GTP_CycHdrlase_I_CS"/>
</dbReference>
<dbReference type="Gene3D" id="1.10.286.10">
    <property type="match status" value="1"/>
</dbReference>
<comment type="subunit">
    <text evidence="5">Homopolymer.</text>
</comment>
<evidence type="ECO:0000259" key="7">
    <source>
        <dbReference type="Pfam" id="PF01227"/>
    </source>
</evidence>
<dbReference type="PANTHER" id="PTHR11109">
    <property type="entry name" value="GTP CYCLOHYDROLASE I"/>
    <property type="match status" value="1"/>
</dbReference>
<name>A0A5Q0H201_SACSY</name>
<dbReference type="HAMAP" id="MF_00223">
    <property type="entry name" value="FolE"/>
    <property type="match status" value="1"/>
</dbReference>
<dbReference type="NCBIfam" id="TIGR00063">
    <property type="entry name" value="folE"/>
    <property type="match status" value="1"/>
</dbReference>
<dbReference type="OrthoDB" id="9801207at2"/>
<dbReference type="Proteomes" id="UP000325787">
    <property type="component" value="Chromosome"/>
</dbReference>
<keyword evidence="4 5" id="KW-0378">Hydrolase</keyword>
<dbReference type="FunFam" id="3.30.1130.10:FF:000001">
    <property type="entry name" value="GTP cyclohydrolase 1"/>
    <property type="match status" value="1"/>
</dbReference>
<dbReference type="GO" id="GO:0008270">
    <property type="term" value="F:zinc ion binding"/>
    <property type="evidence" value="ECO:0007669"/>
    <property type="project" value="UniProtKB-UniRule"/>
</dbReference>
<dbReference type="GO" id="GO:0006730">
    <property type="term" value="P:one-carbon metabolic process"/>
    <property type="evidence" value="ECO:0007669"/>
    <property type="project" value="UniProtKB-UniRule"/>
</dbReference>
<organism evidence="8 9">
    <name type="scientific">Saccharothrix syringae</name>
    <name type="common">Nocardiopsis syringae</name>
    <dbReference type="NCBI Taxonomy" id="103733"/>
    <lineage>
        <taxon>Bacteria</taxon>
        <taxon>Bacillati</taxon>
        <taxon>Actinomycetota</taxon>
        <taxon>Actinomycetes</taxon>
        <taxon>Pseudonocardiales</taxon>
        <taxon>Pseudonocardiaceae</taxon>
        <taxon>Saccharothrix</taxon>
    </lineage>
</organism>
<comment type="catalytic activity">
    <reaction evidence="1 5">
        <text>GTP + H2O = 7,8-dihydroneopterin 3'-triphosphate + formate + H(+)</text>
        <dbReference type="Rhea" id="RHEA:17473"/>
        <dbReference type="ChEBI" id="CHEBI:15377"/>
        <dbReference type="ChEBI" id="CHEBI:15378"/>
        <dbReference type="ChEBI" id="CHEBI:15740"/>
        <dbReference type="ChEBI" id="CHEBI:37565"/>
        <dbReference type="ChEBI" id="CHEBI:58462"/>
        <dbReference type="EC" id="3.5.4.16"/>
    </reaction>
</comment>
<dbReference type="EMBL" id="CP034550">
    <property type="protein sequence ID" value="QFZ19894.1"/>
    <property type="molecule type" value="Genomic_DNA"/>
</dbReference>
<dbReference type="EC" id="3.5.4.16" evidence="5"/>
<dbReference type="NCBIfam" id="NF006825">
    <property type="entry name" value="PRK09347.1-2"/>
    <property type="match status" value="1"/>
</dbReference>
<dbReference type="PROSITE" id="PS00859">
    <property type="entry name" value="GTP_CYCLOHYDROL_1_1"/>
    <property type="match status" value="1"/>
</dbReference>
<dbReference type="KEGG" id="ssyi:EKG83_22875"/>
<keyword evidence="5" id="KW-0862">Zinc</keyword>
<evidence type="ECO:0000256" key="4">
    <source>
        <dbReference type="ARBA" id="ARBA00022801"/>
    </source>
</evidence>
<dbReference type="SUPFAM" id="SSF55620">
    <property type="entry name" value="Tetrahydrobiopterin biosynthesis enzymes-like"/>
    <property type="match status" value="1"/>
</dbReference>
<evidence type="ECO:0000313" key="8">
    <source>
        <dbReference type="EMBL" id="QFZ19894.1"/>
    </source>
</evidence>
<feature type="binding site" evidence="5">
    <location>
        <position position="175"/>
    </location>
    <ligand>
        <name>Zn(2+)</name>
        <dbReference type="ChEBI" id="CHEBI:29105"/>
    </ligand>
</feature>
<dbReference type="UniPathway" id="UPA00848">
    <property type="reaction ID" value="UER00151"/>
</dbReference>
<comment type="similarity">
    <text evidence="5">Belongs to the GTP cyclohydrolase I family.</text>
</comment>
<evidence type="ECO:0000256" key="2">
    <source>
        <dbReference type="ARBA" id="ARBA00005080"/>
    </source>
</evidence>
<feature type="binding site" evidence="5">
    <location>
        <position position="107"/>
    </location>
    <ligand>
        <name>Zn(2+)</name>
        <dbReference type="ChEBI" id="CHEBI:29105"/>
    </ligand>
</feature>